<evidence type="ECO:0000313" key="4">
    <source>
        <dbReference type="Proteomes" id="UP001219584"/>
    </source>
</evidence>
<dbReference type="InterPro" id="IPR002656">
    <property type="entry name" value="Acyl_transf_3_dom"/>
</dbReference>
<dbReference type="EMBL" id="CP121464">
    <property type="protein sequence ID" value="WFR79432.1"/>
    <property type="molecule type" value="Genomic_DNA"/>
</dbReference>
<dbReference type="EC" id="2.3.-.-" evidence="3"/>
<feature type="transmembrane region" description="Helical" evidence="1">
    <location>
        <begin position="240"/>
        <end position="257"/>
    </location>
</feature>
<keyword evidence="4" id="KW-1185">Reference proteome</keyword>
<feature type="transmembrane region" description="Helical" evidence="1">
    <location>
        <begin position="215"/>
        <end position="234"/>
    </location>
</feature>
<accession>A0ABY8I677</accession>
<protein>
    <submittedName>
        <fullName evidence="3">Acyltransferase</fullName>
        <ecNumber evidence="3">2.3.-.-</ecNumber>
    </submittedName>
</protein>
<name>A0ABY8I677_9BURK</name>
<feature type="transmembrane region" description="Helical" evidence="1">
    <location>
        <begin position="46"/>
        <end position="66"/>
    </location>
</feature>
<keyword evidence="1" id="KW-1133">Transmembrane helix</keyword>
<keyword evidence="1" id="KW-0472">Membrane</keyword>
<dbReference type="InterPro" id="IPR050879">
    <property type="entry name" value="Acyltransferase_3"/>
</dbReference>
<gene>
    <name evidence="3" type="ORF">P9875_27725</name>
</gene>
<feature type="domain" description="Acyltransferase 3" evidence="2">
    <location>
        <begin position="8"/>
        <end position="315"/>
    </location>
</feature>
<dbReference type="Proteomes" id="UP001219584">
    <property type="component" value="Chromosome"/>
</dbReference>
<dbReference type="Pfam" id="PF01757">
    <property type="entry name" value="Acyl_transf_3"/>
    <property type="match status" value="1"/>
</dbReference>
<feature type="transmembrane region" description="Helical" evidence="1">
    <location>
        <begin position="266"/>
        <end position="289"/>
    </location>
</feature>
<dbReference type="PANTHER" id="PTHR23028">
    <property type="entry name" value="ACETYLTRANSFERASE"/>
    <property type="match status" value="1"/>
</dbReference>
<evidence type="ECO:0000259" key="2">
    <source>
        <dbReference type="Pfam" id="PF01757"/>
    </source>
</evidence>
<dbReference type="GO" id="GO:0016746">
    <property type="term" value="F:acyltransferase activity"/>
    <property type="evidence" value="ECO:0007669"/>
    <property type="project" value="UniProtKB-KW"/>
</dbReference>
<feature type="transmembrane region" description="Helical" evidence="1">
    <location>
        <begin position="160"/>
        <end position="179"/>
    </location>
</feature>
<keyword evidence="3" id="KW-0012">Acyltransferase</keyword>
<keyword evidence="3" id="KW-0808">Transferase</keyword>
<feature type="transmembrane region" description="Helical" evidence="1">
    <location>
        <begin position="185"/>
        <end position="203"/>
    </location>
</feature>
<proteinExistence type="predicted"/>
<reference evidence="3 4" key="1">
    <citation type="submission" date="2023-04" db="EMBL/GenBank/DDBJ databases">
        <title>Nanopore sequencing of Janthinobacterium from water.</title>
        <authorList>
            <person name="Ciuchcinski K."/>
            <person name="Rokowska A."/>
            <person name="Dziewit L."/>
        </authorList>
    </citation>
    <scope>NUCLEOTIDE SEQUENCE [LARGE SCALE GENOMIC DNA]</scope>
    <source>
        <strain evidence="3 4">DEMB2</strain>
    </source>
</reference>
<organism evidence="3 4">
    <name type="scientific">Janthinobacterium rivuli</name>
    <dbReference type="NCBI Taxonomy" id="2751478"/>
    <lineage>
        <taxon>Bacteria</taxon>
        <taxon>Pseudomonadati</taxon>
        <taxon>Pseudomonadota</taxon>
        <taxon>Betaproteobacteria</taxon>
        <taxon>Burkholderiales</taxon>
        <taxon>Oxalobacteraceae</taxon>
        <taxon>Janthinobacterium</taxon>
    </lineage>
</organism>
<feature type="transmembrane region" description="Helical" evidence="1">
    <location>
        <begin position="128"/>
        <end position="148"/>
    </location>
</feature>
<dbReference type="RefSeq" id="WP_278317188.1">
    <property type="nucleotide sequence ID" value="NZ_CP121464.1"/>
</dbReference>
<keyword evidence="1" id="KW-0812">Transmembrane</keyword>
<sequence>MNNNRLGNLDALRGLCAIFVFFQHALPSEFLGRGYFSEMPNFYVDLGRIGVGAFFLVSGYVIPFSIKKNSTLQSFWIGRLFRLWPAYIVSIIFALLFNVENSSMLGFFSIALNFTMLQQFFGVKNALGVYWTLQIELIFYFVISLMFLTKVIFDYKKVRAAFYISLVFTLVFSVIRFIFEIKLPVALPIALSLMFFATDLRFSRLKSEPISIFRASTLIIVLIVSCHFSYGANVGSDDNPYRFILAYFLAVSLFFFFEKCREVPRYLVFFGSISYSFYLMHPIVLSFFHSENLNFFSILIAFLFVVGVSTLSWWFIEKPFQRIGRNINNDIFASRTQKS</sequence>
<feature type="transmembrane region" description="Helical" evidence="1">
    <location>
        <begin position="295"/>
        <end position="316"/>
    </location>
</feature>
<evidence type="ECO:0000313" key="3">
    <source>
        <dbReference type="EMBL" id="WFR79432.1"/>
    </source>
</evidence>
<evidence type="ECO:0000256" key="1">
    <source>
        <dbReference type="SAM" id="Phobius"/>
    </source>
</evidence>